<sequence>MTARAETSSDARTPASSDYCLAVRRVGRTTQVQLCDLTCPERLALMSAKYWCDWKYEVGQGLFKPEQNGDQMTIPIHDRAVCKAVQHVFTSALAYEVFQRAAKDGRFDGLRPVEVGHKYGPWIWAGGVMDEAQVKALNEVP</sequence>
<name>A0ABN3CKD7_9ACTN</name>
<dbReference type="EMBL" id="BAAAQX010000012">
    <property type="protein sequence ID" value="GAA2209434.1"/>
    <property type="molecule type" value="Genomic_DNA"/>
</dbReference>
<evidence type="ECO:0000313" key="2">
    <source>
        <dbReference type="Proteomes" id="UP001499843"/>
    </source>
</evidence>
<organism evidence="1 2">
    <name type="scientific">Nonomuraea monospora</name>
    <dbReference type="NCBI Taxonomy" id="568818"/>
    <lineage>
        <taxon>Bacteria</taxon>
        <taxon>Bacillati</taxon>
        <taxon>Actinomycetota</taxon>
        <taxon>Actinomycetes</taxon>
        <taxon>Streptosporangiales</taxon>
        <taxon>Streptosporangiaceae</taxon>
        <taxon>Nonomuraea</taxon>
    </lineage>
</organism>
<reference evidence="1 2" key="1">
    <citation type="journal article" date="2019" name="Int. J. Syst. Evol. Microbiol.">
        <title>The Global Catalogue of Microorganisms (GCM) 10K type strain sequencing project: providing services to taxonomists for standard genome sequencing and annotation.</title>
        <authorList>
            <consortium name="The Broad Institute Genomics Platform"/>
            <consortium name="The Broad Institute Genome Sequencing Center for Infectious Disease"/>
            <person name="Wu L."/>
            <person name="Ma J."/>
        </authorList>
    </citation>
    <scope>NUCLEOTIDE SEQUENCE [LARGE SCALE GENOMIC DNA]</scope>
    <source>
        <strain evidence="1 2">JCM 16114</strain>
    </source>
</reference>
<evidence type="ECO:0000313" key="1">
    <source>
        <dbReference type="EMBL" id="GAA2209434.1"/>
    </source>
</evidence>
<dbReference type="RefSeq" id="WP_344478698.1">
    <property type="nucleotide sequence ID" value="NZ_BAAAQX010000012.1"/>
</dbReference>
<keyword evidence="2" id="KW-1185">Reference proteome</keyword>
<dbReference type="Proteomes" id="UP001499843">
    <property type="component" value="Unassembled WGS sequence"/>
</dbReference>
<gene>
    <name evidence="1" type="ORF">GCM10009850_048920</name>
</gene>
<accession>A0ABN3CKD7</accession>
<protein>
    <submittedName>
        <fullName evidence="1">Uncharacterized protein</fullName>
    </submittedName>
</protein>
<comment type="caution">
    <text evidence="1">The sequence shown here is derived from an EMBL/GenBank/DDBJ whole genome shotgun (WGS) entry which is preliminary data.</text>
</comment>
<proteinExistence type="predicted"/>